<dbReference type="GO" id="GO:0004984">
    <property type="term" value="F:olfactory receptor activity"/>
    <property type="evidence" value="ECO:0007669"/>
    <property type="project" value="InterPro"/>
</dbReference>
<evidence type="ECO:0000256" key="3">
    <source>
        <dbReference type="ARBA" id="ARBA00022606"/>
    </source>
</evidence>
<evidence type="ECO:0000256" key="5">
    <source>
        <dbReference type="ARBA" id="ARBA00022725"/>
    </source>
</evidence>
<keyword evidence="6 11" id="KW-1133">Transmembrane helix</keyword>
<evidence type="ECO:0000313" key="13">
    <source>
        <dbReference type="Proteomes" id="UP001166674"/>
    </source>
</evidence>
<keyword evidence="2" id="KW-1003">Cell membrane</keyword>
<evidence type="ECO:0000256" key="1">
    <source>
        <dbReference type="ARBA" id="ARBA00004651"/>
    </source>
</evidence>
<keyword evidence="10" id="KW-0807">Transducer</keyword>
<dbReference type="GO" id="GO:0004930">
    <property type="term" value="F:G protein-coupled receptor activity"/>
    <property type="evidence" value="ECO:0007669"/>
    <property type="project" value="UniProtKB-KW"/>
</dbReference>
<keyword evidence="5" id="KW-0552">Olfaction</keyword>
<evidence type="ECO:0000256" key="7">
    <source>
        <dbReference type="ARBA" id="ARBA00023040"/>
    </source>
</evidence>
<comment type="caution">
    <text evidence="12">The sequence shown here is derived from an EMBL/GenBank/DDBJ whole genome shotgun (WGS) entry which is preliminary data.</text>
</comment>
<evidence type="ECO:0000313" key="12">
    <source>
        <dbReference type="EMBL" id="MBZ3871549.1"/>
    </source>
</evidence>
<dbReference type="InterPro" id="IPR000725">
    <property type="entry name" value="Olfact_rcpt"/>
</dbReference>
<evidence type="ECO:0000256" key="8">
    <source>
        <dbReference type="ARBA" id="ARBA00023136"/>
    </source>
</evidence>
<keyword evidence="13" id="KW-1185">Reference proteome</keyword>
<keyword evidence="8 11" id="KW-0472">Membrane</keyword>
<evidence type="ECO:0000256" key="11">
    <source>
        <dbReference type="SAM" id="Phobius"/>
    </source>
</evidence>
<dbReference type="Gene3D" id="1.20.1070.10">
    <property type="entry name" value="Rhodopsin 7-helix transmembrane proteins"/>
    <property type="match status" value="1"/>
</dbReference>
<dbReference type="GO" id="GO:0005886">
    <property type="term" value="C:plasma membrane"/>
    <property type="evidence" value="ECO:0007669"/>
    <property type="project" value="UniProtKB-SubCell"/>
</dbReference>
<protein>
    <submittedName>
        <fullName evidence="12">Olfactory receptor 14A16</fullName>
    </submittedName>
</protein>
<organism evidence="12 13">
    <name type="scientific">Sciurus carolinensis</name>
    <name type="common">Eastern gray squirrel</name>
    <dbReference type="NCBI Taxonomy" id="30640"/>
    <lineage>
        <taxon>Eukaryota</taxon>
        <taxon>Metazoa</taxon>
        <taxon>Chordata</taxon>
        <taxon>Craniata</taxon>
        <taxon>Vertebrata</taxon>
        <taxon>Euteleostomi</taxon>
        <taxon>Mammalia</taxon>
        <taxon>Eutheria</taxon>
        <taxon>Euarchontoglires</taxon>
        <taxon>Glires</taxon>
        <taxon>Rodentia</taxon>
        <taxon>Sciuromorpha</taxon>
        <taxon>Sciuridae</taxon>
        <taxon>Sciurinae</taxon>
        <taxon>Sciurini</taxon>
        <taxon>Sciurus</taxon>
    </lineage>
</organism>
<name>A0AA41MGH4_SCICA</name>
<gene>
    <name evidence="12" type="ORF">SUZIE_113495</name>
</gene>
<keyword evidence="3" id="KW-0716">Sensory transduction</keyword>
<dbReference type="AlphaFoldDB" id="A0AA41MGH4"/>
<keyword evidence="7" id="KW-0297">G-protein coupled receptor</keyword>
<dbReference type="PANTHER" id="PTHR26452">
    <property type="entry name" value="OLFACTORY RECEPTOR"/>
    <property type="match status" value="1"/>
</dbReference>
<dbReference type="InterPro" id="IPR050516">
    <property type="entry name" value="Olfactory_GPCR"/>
</dbReference>
<evidence type="ECO:0000256" key="4">
    <source>
        <dbReference type="ARBA" id="ARBA00022692"/>
    </source>
</evidence>
<accession>A0AA41MGH4</accession>
<reference evidence="12" key="1">
    <citation type="submission" date="2020-03" db="EMBL/GenBank/DDBJ databases">
        <title>Studies in the Genomics of Life Span.</title>
        <authorList>
            <person name="Glass D."/>
        </authorList>
    </citation>
    <scope>NUCLEOTIDE SEQUENCE</scope>
    <source>
        <strain evidence="12">SUZIE</strain>
        <tissue evidence="12">Muscle</tissue>
    </source>
</reference>
<proteinExistence type="predicted"/>
<dbReference type="Pfam" id="PF13853">
    <property type="entry name" value="7tm_4"/>
    <property type="match status" value="1"/>
</dbReference>
<keyword evidence="9 12" id="KW-0675">Receptor</keyword>
<comment type="subcellular location">
    <subcellularLocation>
        <location evidence="1">Cell membrane</location>
        <topology evidence="1">Multi-pass membrane protein</topology>
    </subcellularLocation>
</comment>
<sequence length="162" mass="17897">MASLTIVTEFLHLGSPSGKKPSFLYFVVFLLTYLSTFLGNLFIFAVTSADQNLHMPMYFFLRNLPILDMSFISITVPNACVNSISGNRAISVTVFKTAPLCCSASQGFSAELEDQCGEFWALWTGNEGLEVVGTRRVHRAEILLPNITHNPVKQANLTPHPN</sequence>
<dbReference type="SUPFAM" id="SSF81321">
    <property type="entry name" value="Family A G protein-coupled receptor-like"/>
    <property type="match status" value="1"/>
</dbReference>
<feature type="transmembrane region" description="Helical" evidence="11">
    <location>
        <begin position="23"/>
        <end position="47"/>
    </location>
</feature>
<keyword evidence="4 11" id="KW-0812">Transmembrane</keyword>
<dbReference type="Proteomes" id="UP001166674">
    <property type="component" value="Unassembled WGS sequence"/>
</dbReference>
<evidence type="ECO:0000256" key="10">
    <source>
        <dbReference type="ARBA" id="ARBA00023224"/>
    </source>
</evidence>
<evidence type="ECO:0000256" key="6">
    <source>
        <dbReference type="ARBA" id="ARBA00022989"/>
    </source>
</evidence>
<evidence type="ECO:0000256" key="9">
    <source>
        <dbReference type="ARBA" id="ARBA00023170"/>
    </source>
</evidence>
<evidence type="ECO:0000256" key="2">
    <source>
        <dbReference type="ARBA" id="ARBA00022475"/>
    </source>
</evidence>
<dbReference type="EMBL" id="JAATJV010168790">
    <property type="protein sequence ID" value="MBZ3871549.1"/>
    <property type="molecule type" value="Genomic_DNA"/>
</dbReference>